<feature type="transmembrane region" description="Helical" evidence="6">
    <location>
        <begin position="222"/>
        <end position="239"/>
    </location>
</feature>
<dbReference type="Gene3D" id="1.20.1250.20">
    <property type="entry name" value="MFS general substrate transporter like domains"/>
    <property type="match status" value="2"/>
</dbReference>
<feature type="transmembrane region" description="Helical" evidence="6">
    <location>
        <begin position="83"/>
        <end position="104"/>
    </location>
</feature>
<dbReference type="EMBL" id="JAMWFV010000003">
    <property type="protein sequence ID" value="MDG6144900.1"/>
    <property type="molecule type" value="Genomic_DNA"/>
</dbReference>
<evidence type="ECO:0000256" key="3">
    <source>
        <dbReference type="ARBA" id="ARBA00022692"/>
    </source>
</evidence>
<dbReference type="InterPro" id="IPR020846">
    <property type="entry name" value="MFS_dom"/>
</dbReference>
<dbReference type="Proteomes" id="UP001153203">
    <property type="component" value="Unassembled WGS sequence"/>
</dbReference>
<feature type="transmembrane region" description="Helical" evidence="6">
    <location>
        <begin position="312"/>
        <end position="337"/>
    </location>
</feature>
<evidence type="ECO:0000313" key="11">
    <source>
        <dbReference type="Proteomes" id="UP001153203"/>
    </source>
</evidence>
<name>A0A9X4PAY1_9LACT</name>
<reference evidence="9" key="1">
    <citation type="submission" date="2022-06" db="EMBL/GenBank/DDBJ databases">
        <title>Lactococcus from bovine mastitis in China.</title>
        <authorList>
            <person name="Lin Y."/>
            <person name="Han B."/>
        </authorList>
    </citation>
    <scope>NUCLEOTIDE SEQUENCE</scope>
    <source>
        <strain evidence="9">Hebei-B-39</strain>
        <strain evidence="8">Ningxia-I-26</strain>
    </source>
</reference>
<organism evidence="9 11">
    <name type="scientific">Lactococcus formosensis</name>
    <dbReference type="NCBI Taxonomy" id="1281486"/>
    <lineage>
        <taxon>Bacteria</taxon>
        <taxon>Bacillati</taxon>
        <taxon>Bacillota</taxon>
        <taxon>Bacilli</taxon>
        <taxon>Lactobacillales</taxon>
        <taxon>Streptococcaceae</taxon>
        <taxon>Lactococcus</taxon>
    </lineage>
</organism>
<feature type="domain" description="Major facilitator superfamily (MFS) profile" evidence="7">
    <location>
        <begin position="19"/>
        <end position="400"/>
    </location>
</feature>
<dbReference type="InterPro" id="IPR036259">
    <property type="entry name" value="MFS_trans_sf"/>
</dbReference>
<feature type="transmembrane region" description="Helical" evidence="6">
    <location>
        <begin position="57"/>
        <end position="76"/>
    </location>
</feature>
<feature type="transmembrane region" description="Helical" evidence="6">
    <location>
        <begin position="374"/>
        <end position="395"/>
    </location>
</feature>
<protein>
    <submittedName>
        <fullName evidence="9">MFS transporter</fullName>
    </submittedName>
</protein>
<dbReference type="PROSITE" id="PS50850">
    <property type="entry name" value="MFS"/>
    <property type="match status" value="1"/>
</dbReference>
<sequence length="406" mass="43641">MRTHTSAQPKAVSAYQVKVGTLVSAGFGLENMDIMFLSFALSSIIGEFGLTTTEAGAISTVTNLGMLLGGILFGILADKFGRVKMLSLSILIFGLATGAIYFSHSVTSLYILRFIAGIGGGGEYGVGMTILAENFSKKKLGRTSSIVAVAGQVGAMCAAILSMSILPTYGWRFLFLFGLVPVVLTVFIQKHLKESDSFKAIKTENKGKISDLFKTRQLTHQTLVLMWMAIVQIAGYFGLMNWLPTIMQQKLNLTVAGSSSWMIATIIGMSLGMLTFGQILDKLGPKVAFGLFLIASSLAVYVLTIPTTLASLTLVGAVVGYFSNGMFTGYGAVVSRLYPPEVRATANNVIMNTGRCIGGFSSIVIGFILAHYSIMTVMLFISVLYILSFLAMLTVKNLRANVYWSL</sequence>
<dbReference type="EMBL" id="JAMWGI010000001">
    <property type="protein sequence ID" value="MDG6192451.1"/>
    <property type="molecule type" value="Genomic_DNA"/>
</dbReference>
<keyword evidence="2" id="KW-0813">Transport</keyword>
<comment type="caution">
    <text evidence="9">The sequence shown here is derived from an EMBL/GenBank/DDBJ whole genome shotgun (WGS) entry which is preliminary data.</text>
</comment>
<feature type="transmembrane region" description="Helical" evidence="6">
    <location>
        <begin position="144"/>
        <end position="163"/>
    </location>
</feature>
<evidence type="ECO:0000259" key="7">
    <source>
        <dbReference type="PROSITE" id="PS50850"/>
    </source>
</evidence>
<evidence type="ECO:0000313" key="9">
    <source>
        <dbReference type="EMBL" id="MDG6192451.1"/>
    </source>
</evidence>
<feature type="transmembrane region" description="Helical" evidence="6">
    <location>
        <begin position="34"/>
        <end position="51"/>
    </location>
</feature>
<evidence type="ECO:0000256" key="2">
    <source>
        <dbReference type="ARBA" id="ARBA00022448"/>
    </source>
</evidence>
<feature type="transmembrane region" description="Helical" evidence="6">
    <location>
        <begin position="169"/>
        <end position="188"/>
    </location>
</feature>
<accession>A0A9X4PAY1</accession>
<dbReference type="RefSeq" id="WP_213432767.1">
    <property type="nucleotide sequence ID" value="NZ_CP141723.1"/>
</dbReference>
<dbReference type="InterPro" id="IPR011701">
    <property type="entry name" value="MFS"/>
</dbReference>
<feature type="transmembrane region" description="Helical" evidence="6">
    <location>
        <begin position="259"/>
        <end position="280"/>
    </location>
</feature>
<evidence type="ECO:0000313" key="10">
    <source>
        <dbReference type="Proteomes" id="UP001153199"/>
    </source>
</evidence>
<gene>
    <name evidence="9" type="ORF">NF708_00335</name>
    <name evidence="8" type="ORF">NF717_04375</name>
</gene>
<feature type="transmembrane region" description="Helical" evidence="6">
    <location>
        <begin position="287"/>
        <end position="306"/>
    </location>
</feature>
<dbReference type="Pfam" id="PF07690">
    <property type="entry name" value="MFS_1"/>
    <property type="match status" value="1"/>
</dbReference>
<keyword evidence="10" id="KW-1185">Reference proteome</keyword>
<dbReference type="SUPFAM" id="SSF103473">
    <property type="entry name" value="MFS general substrate transporter"/>
    <property type="match status" value="1"/>
</dbReference>
<evidence type="ECO:0000256" key="4">
    <source>
        <dbReference type="ARBA" id="ARBA00022989"/>
    </source>
</evidence>
<evidence type="ECO:0000313" key="8">
    <source>
        <dbReference type="EMBL" id="MDG6144900.1"/>
    </source>
</evidence>
<feature type="transmembrane region" description="Helical" evidence="6">
    <location>
        <begin position="349"/>
        <end position="368"/>
    </location>
</feature>
<evidence type="ECO:0000256" key="6">
    <source>
        <dbReference type="SAM" id="Phobius"/>
    </source>
</evidence>
<keyword evidence="4 6" id="KW-1133">Transmembrane helix</keyword>
<dbReference type="AlphaFoldDB" id="A0A9X4PAY1"/>
<keyword evidence="5 6" id="KW-0472">Membrane</keyword>
<evidence type="ECO:0000256" key="5">
    <source>
        <dbReference type="ARBA" id="ARBA00023136"/>
    </source>
</evidence>
<keyword evidence="3 6" id="KW-0812">Transmembrane</keyword>
<dbReference type="Proteomes" id="UP001153199">
    <property type="component" value="Unassembled WGS sequence"/>
</dbReference>
<dbReference type="PANTHER" id="PTHR23508:SF10">
    <property type="entry name" value="CARBOXYLIC ACID TRANSPORTER PROTEIN HOMOLOG"/>
    <property type="match status" value="1"/>
</dbReference>
<dbReference type="PANTHER" id="PTHR23508">
    <property type="entry name" value="CARBOXYLIC ACID TRANSPORTER PROTEIN HOMOLOG"/>
    <property type="match status" value="1"/>
</dbReference>
<feature type="transmembrane region" description="Helical" evidence="6">
    <location>
        <begin position="110"/>
        <end position="132"/>
    </location>
</feature>
<dbReference type="GO" id="GO:0005886">
    <property type="term" value="C:plasma membrane"/>
    <property type="evidence" value="ECO:0007669"/>
    <property type="project" value="UniProtKB-SubCell"/>
</dbReference>
<proteinExistence type="predicted"/>
<evidence type="ECO:0000256" key="1">
    <source>
        <dbReference type="ARBA" id="ARBA00004651"/>
    </source>
</evidence>
<comment type="subcellular location">
    <subcellularLocation>
        <location evidence="1">Cell membrane</location>
        <topology evidence="1">Multi-pass membrane protein</topology>
    </subcellularLocation>
</comment>
<dbReference type="GO" id="GO:0046943">
    <property type="term" value="F:carboxylic acid transmembrane transporter activity"/>
    <property type="evidence" value="ECO:0007669"/>
    <property type="project" value="TreeGrafter"/>
</dbReference>